<evidence type="ECO:0000313" key="2">
    <source>
        <dbReference type="Proteomes" id="UP000789702"/>
    </source>
</evidence>
<organism evidence="1 2">
    <name type="scientific">Dentiscutata heterogama</name>
    <dbReference type="NCBI Taxonomy" id="1316150"/>
    <lineage>
        <taxon>Eukaryota</taxon>
        <taxon>Fungi</taxon>
        <taxon>Fungi incertae sedis</taxon>
        <taxon>Mucoromycota</taxon>
        <taxon>Glomeromycotina</taxon>
        <taxon>Glomeromycetes</taxon>
        <taxon>Diversisporales</taxon>
        <taxon>Gigasporaceae</taxon>
        <taxon>Dentiscutata</taxon>
    </lineage>
</organism>
<dbReference type="EMBL" id="CAJVPU010021987">
    <property type="protein sequence ID" value="CAG8683639.1"/>
    <property type="molecule type" value="Genomic_DNA"/>
</dbReference>
<accession>A0ACA9P054</accession>
<proteinExistence type="predicted"/>
<sequence length="43" mass="4753">IKKSQISDEDLQQKLADKIGVQLAKQVIDKIGDSEVIITILNC</sequence>
<gene>
    <name evidence="1" type="ORF">DHETER_LOCUS10790</name>
</gene>
<feature type="non-terminal residue" evidence="1">
    <location>
        <position position="1"/>
    </location>
</feature>
<name>A0ACA9P054_9GLOM</name>
<keyword evidence="2" id="KW-1185">Reference proteome</keyword>
<protein>
    <submittedName>
        <fullName evidence="1">10185_t:CDS:1</fullName>
    </submittedName>
</protein>
<dbReference type="Proteomes" id="UP000789702">
    <property type="component" value="Unassembled WGS sequence"/>
</dbReference>
<comment type="caution">
    <text evidence="1">The sequence shown here is derived from an EMBL/GenBank/DDBJ whole genome shotgun (WGS) entry which is preliminary data.</text>
</comment>
<evidence type="ECO:0000313" key="1">
    <source>
        <dbReference type="EMBL" id="CAG8683639.1"/>
    </source>
</evidence>
<reference evidence="1" key="1">
    <citation type="submission" date="2021-06" db="EMBL/GenBank/DDBJ databases">
        <authorList>
            <person name="Kallberg Y."/>
            <person name="Tangrot J."/>
            <person name="Rosling A."/>
        </authorList>
    </citation>
    <scope>NUCLEOTIDE SEQUENCE</scope>
    <source>
        <strain evidence="1">IL203A</strain>
    </source>
</reference>